<protein>
    <submittedName>
        <fullName evidence="1">Uncharacterized protein</fullName>
    </submittedName>
</protein>
<accession>A0A5E4C2S2</accession>
<gene>
    <name evidence="1" type="ORF">MONAX_5E000745</name>
</gene>
<feature type="non-terminal residue" evidence="1">
    <location>
        <position position="60"/>
    </location>
</feature>
<organism evidence="1 2">
    <name type="scientific">Marmota monax</name>
    <name type="common">Woodchuck</name>
    <dbReference type="NCBI Taxonomy" id="9995"/>
    <lineage>
        <taxon>Eukaryota</taxon>
        <taxon>Metazoa</taxon>
        <taxon>Chordata</taxon>
        <taxon>Craniata</taxon>
        <taxon>Vertebrata</taxon>
        <taxon>Euteleostomi</taxon>
        <taxon>Mammalia</taxon>
        <taxon>Eutheria</taxon>
        <taxon>Euarchontoglires</taxon>
        <taxon>Glires</taxon>
        <taxon>Rodentia</taxon>
        <taxon>Sciuromorpha</taxon>
        <taxon>Sciuridae</taxon>
        <taxon>Xerinae</taxon>
        <taxon>Marmotini</taxon>
        <taxon>Marmota</taxon>
    </lineage>
</organism>
<reference evidence="1" key="1">
    <citation type="submission" date="2019-04" db="EMBL/GenBank/DDBJ databases">
        <authorList>
            <person name="Alioto T."/>
            <person name="Alioto T."/>
        </authorList>
    </citation>
    <scope>NUCLEOTIDE SEQUENCE [LARGE SCALE GENOMIC DNA]</scope>
</reference>
<name>A0A5E4C2S2_MARMO</name>
<sequence length="60" mass="6720">MPDQPIEDSALDYWADRCARRSRRAEVWRRRLGGSGPELLARTARTPVFEAAVGGHRPTG</sequence>
<dbReference type="AlphaFoldDB" id="A0A5E4C2S2"/>
<dbReference type="Proteomes" id="UP000335636">
    <property type="component" value="Unassembled WGS sequence"/>
</dbReference>
<comment type="caution">
    <text evidence="1">The sequence shown here is derived from an EMBL/GenBank/DDBJ whole genome shotgun (WGS) entry which is preliminary data.</text>
</comment>
<evidence type="ECO:0000313" key="1">
    <source>
        <dbReference type="EMBL" id="VTJ76115.1"/>
    </source>
</evidence>
<dbReference type="EMBL" id="CABDUW010000861">
    <property type="protein sequence ID" value="VTJ76115.1"/>
    <property type="molecule type" value="Genomic_DNA"/>
</dbReference>
<proteinExistence type="predicted"/>
<evidence type="ECO:0000313" key="2">
    <source>
        <dbReference type="Proteomes" id="UP000335636"/>
    </source>
</evidence>
<keyword evidence="2" id="KW-1185">Reference proteome</keyword>